<evidence type="ECO:0000313" key="10">
    <source>
        <dbReference type="Proteomes" id="UP000184232"/>
    </source>
</evidence>
<sequence length="538" mass="61731">MNLNIQNRFISELPSDPNTINEVRQVPGACFSFVIPKVPSNPKVIHVSKDVASLVGLSSEDLSSTEFLEVFSGKKIYENTQPFAMNYAGHQFGNWAGQLGDGRAINLFEVEHNNQFYTLQLKGAGKTPYSRRGDGLAVLRSSIREHLCSEAMYHLGVPSTRSLALLETGDQVLRDVLYDGHPDYEKGAIVCRVAPSFIRFGSFELFSAQNDIENLKKLTDFTIKHYFPHLESQIEPVEIDKNDFDKLSLTNKQKYLDFFQEVTTTTKNLILHWQRVGFVHGVMNTDNMSIHGITIDYGPYGWMDDFNPNWTPNTTDAEGKRYRFGNQPNIALWNLLQLANALYPLIEEVKPLEAILEDYSNSFQSDFTKMMCTKIGIQNPKTSDESIVNQLLVTLRETETDMTIFYRLLAIVSKNDTAEKALDKINFAFYIPETVKDSVKESWLYWFTIYLERLQEETFSNEERASKMNLVNPKYVLRNYMAQLAIEAADEGDYSILEELFEMLKKPYDEQPQYQKWFAKRPDWARTKIGCSMLSCSS</sequence>
<feature type="binding site" evidence="8">
    <location>
        <position position="103"/>
    </location>
    <ligand>
        <name>ATP</name>
        <dbReference type="ChEBI" id="CHEBI:30616"/>
    </ligand>
</feature>
<dbReference type="GO" id="GO:0000287">
    <property type="term" value="F:magnesium ion binding"/>
    <property type="evidence" value="ECO:0007669"/>
    <property type="project" value="UniProtKB-UniRule"/>
</dbReference>
<feature type="binding site" evidence="8">
    <location>
        <position position="135"/>
    </location>
    <ligand>
        <name>ATP</name>
        <dbReference type="ChEBI" id="CHEBI:30616"/>
    </ligand>
</feature>
<comment type="function">
    <text evidence="8">Nucleotidyltransferase involved in the post-translational modification of proteins. It can catalyze the addition of adenosine monophosphate (AMP) or uridine monophosphate (UMP) to a protein, resulting in modifications known as AMPylation and UMPylation.</text>
</comment>
<dbReference type="NCBIfam" id="NF000658">
    <property type="entry name" value="PRK00029.1"/>
    <property type="match status" value="1"/>
</dbReference>
<evidence type="ECO:0000256" key="5">
    <source>
        <dbReference type="ARBA" id="ARBA00022741"/>
    </source>
</evidence>
<dbReference type="EC" id="2.7.7.108" evidence="8"/>
<dbReference type="RefSeq" id="WP_072785255.1">
    <property type="nucleotide sequence ID" value="NZ_CP045292.1"/>
</dbReference>
<evidence type="ECO:0000256" key="3">
    <source>
        <dbReference type="ARBA" id="ARBA00022695"/>
    </source>
</evidence>
<comment type="catalytic activity">
    <reaction evidence="8">
        <text>L-histidyl-[protein] + UTP = N(tele)-(5'-uridylyl)-L-histidyl-[protein] + diphosphate</text>
        <dbReference type="Rhea" id="RHEA:83891"/>
        <dbReference type="Rhea" id="RHEA-COMP:9745"/>
        <dbReference type="Rhea" id="RHEA-COMP:20239"/>
        <dbReference type="ChEBI" id="CHEBI:29979"/>
        <dbReference type="ChEBI" id="CHEBI:33019"/>
        <dbReference type="ChEBI" id="CHEBI:46398"/>
        <dbReference type="ChEBI" id="CHEBI:233474"/>
    </reaction>
</comment>
<comment type="catalytic activity">
    <reaction evidence="8">
        <text>L-tyrosyl-[protein] + UTP = O-(5'-uridylyl)-L-tyrosyl-[protein] + diphosphate</text>
        <dbReference type="Rhea" id="RHEA:83887"/>
        <dbReference type="Rhea" id="RHEA-COMP:10136"/>
        <dbReference type="Rhea" id="RHEA-COMP:20238"/>
        <dbReference type="ChEBI" id="CHEBI:33019"/>
        <dbReference type="ChEBI" id="CHEBI:46398"/>
        <dbReference type="ChEBI" id="CHEBI:46858"/>
        <dbReference type="ChEBI" id="CHEBI:90602"/>
    </reaction>
</comment>
<feature type="binding site" evidence="8">
    <location>
        <position position="100"/>
    </location>
    <ligand>
        <name>ATP</name>
        <dbReference type="ChEBI" id="CHEBI:30616"/>
    </ligand>
</feature>
<feature type="binding site" evidence="8">
    <location>
        <position position="199"/>
    </location>
    <ligand>
        <name>ATP</name>
        <dbReference type="ChEBI" id="CHEBI:30616"/>
    </ligand>
</feature>
<feature type="binding site" evidence="8">
    <location>
        <position position="134"/>
    </location>
    <ligand>
        <name>ATP</name>
        <dbReference type="ChEBI" id="CHEBI:30616"/>
    </ligand>
</feature>
<dbReference type="STRING" id="683124.SAMN05444337_2317"/>
<comment type="catalytic activity">
    <reaction evidence="8">
        <text>L-seryl-[protein] + UTP = O-(5'-uridylyl)-L-seryl-[protein] + diphosphate</text>
        <dbReference type="Rhea" id="RHEA:64604"/>
        <dbReference type="Rhea" id="RHEA-COMP:9863"/>
        <dbReference type="Rhea" id="RHEA-COMP:16635"/>
        <dbReference type="ChEBI" id="CHEBI:29999"/>
        <dbReference type="ChEBI" id="CHEBI:33019"/>
        <dbReference type="ChEBI" id="CHEBI:46398"/>
        <dbReference type="ChEBI" id="CHEBI:156051"/>
    </reaction>
</comment>
<dbReference type="PANTHER" id="PTHR32057">
    <property type="entry name" value="PROTEIN ADENYLYLTRANSFERASE SELO, MITOCHONDRIAL"/>
    <property type="match status" value="1"/>
</dbReference>
<keyword evidence="6 8" id="KW-0067">ATP-binding</keyword>
<evidence type="ECO:0000256" key="7">
    <source>
        <dbReference type="ARBA" id="ARBA00022842"/>
    </source>
</evidence>
<comment type="cofactor">
    <cofactor evidence="8">
        <name>Mg(2+)</name>
        <dbReference type="ChEBI" id="CHEBI:18420"/>
    </cofactor>
    <cofactor evidence="8">
        <name>Mn(2+)</name>
        <dbReference type="ChEBI" id="CHEBI:29035"/>
    </cofactor>
</comment>
<keyword evidence="8" id="KW-0464">Manganese</keyword>
<dbReference type="InterPro" id="IPR003846">
    <property type="entry name" value="SelO"/>
</dbReference>
<dbReference type="HAMAP" id="MF_00692">
    <property type="entry name" value="SelO"/>
    <property type="match status" value="1"/>
</dbReference>
<dbReference type="OrthoDB" id="9773505at2"/>
<keyword evidence="4 8" id="KW-0479">Metal-binding</keyword>
<dbReference type="Proteomes" id="UP000184232">
    <property type="component" value="Unassembled WGS sequence"/>
</dbReference>
<dbReference type="Pfam" id="PF02696">
    <property type="entry name" value="SelO"/>
    <property type="match status" value="1"/>
</dbReference>
<keyword evidence="10" id="KW-1185">Reference proteome</keyword>
<comment type="catalytic activity">
    <reaction evidence="8">
        <text>L-tyrosyl-[protein] + ATP = O-(5'-adenylyl)-L-tyrosyl-[protein] + diphosphate</text>
        <dbReference type="Rhea" id="RHEA:54288"/>
        <dbReference type="Rhea" id="RHEA-COMP:10136"/>
        <dbReference type="Rhea" id="RHEA-COMP:13846"/>
        <dbReference type="ChEBI" id="CHEBI:30616"/>
        <dbReference type="ChEBI" id="CHEBI:33019"/>
        <dbReference type="ChEBI" id="CHEBI:46858"/>
        <dbReference type="ChEBI" id="CHEBI:83624"/>
        <dbReference type="EC" id="2.7.7.108"/>
    </reaction>
</comment>
<keyword evidence="5 8" id="KW-0547">Nucleotide-binding</keyword>
<comment type="similarity">
    <text evidence="1 8">Belongs to the SELO family.</text>
</comment>
<feature type="binding site" evidence="8">
    <location>
        <position position="102"/>
    </location>
    <ligand>
        <name>ATP</name>
        <dbReference type="ChEBI" id="CHEBI:30616"/>
    </ligand>
</feature>
<gene>
    <name evidence="8" type="primary">ydiU</name>
    <name evidence="8" type="synonym">selO</name>
    <name evidence="9" type="ORF">SAMN05444337_2317</name>
</gene>
<dbReference type="GO" id="GO:0005524">
    <property type="term" value="F:ATP binding"/>
    <property type="evidence" value="ECO:0007669"/>
    <property type="project" value="UniProtKB-UniRule"/>
</dbReference>
<dbReference type="PANTHER" id="PTHR32057:SF14">
    <property type="entry name" value="PROTEIN ADENYLYLTRANSFERASE SELO, MITOCHONDRIAL"/>
    <property type="match status" value="1"/>
</dbReference>
<dbReference type="GO" id="GO:0030145">
    <property type="term" value="F:manganese ion binding"/>
    <property type="evidence" value="ECO:0007669"/>
    <property type="project" value="UniProtKB-UniRule"/>
</dbReference>
<evidence type="ECO:0000256" key="2">
    <source>
        <dbReference type="ARBA" id="ARBA00022679"/>
    </source>
</evidence>
<evidence type="ECO:0000256" key="6">
    <source>
        <dbReference type="ARBA" id="ARBA00022840"/>
    </source>
</evidence>
<feature type="binding site" evidence="8">
    <location>
        <position position="296"/>
    </location>
    <ligand>
        <name>ATP</name>
        <dbReference type="ChEBI" id="CHEBI:30616"/>
    </ligand>
</feature>
<dbReference type="EMBL" id="FQZH01000005">
    <property type="protein sequence ID" value="SHJ63373.1"/>
    <property type="molecule type" value="Genomic_DNA"/>
</dbReference>
<dbReference type="EC" id="2.7.7.-" evidence="8"/>
<feature type="active site" description="Proton acceptor" evidence="8">
    <location>
        <position position="286"/>
    </location>
</feature>
<feature type="binding site" evidence="8">
    <location>
        <position position="287"/>
    </location>
    <ligand>
        <name>Mg(2+)</name>
        <dbReference type="ChEBI" id="CHEBI:18420"/>
    </ligand>
</feature>
<evidence type="ECO:0000256" key="8">
    <source>
        <dbReference type="HAMAP-Rule" id="MF_00692"/>
    </source>
</evidence>
<feature type="binding site" evidence="8">
    <location>
        <position position="296"/>
    </location>
    <ligand>
        <name>Mg(2+)</name>
        <dbReference type="ChEBI" id="CHEBI:18420"/>
    </ligand>
</feature>
<accession>A0A1M6KWP7</accession>
<keyword evidence="2 8" id="KW-0808">Transferase</keyword>
<comment type="catalytic activity">
    <reaction evidence="8">
        <text>L-seryl-[protein] + ATP = 3-O-(5'-adenylyl)-L-seryl-[protein] + diphosphate</text>
        <dbReference type="Rhea" id="RHEA:58120"/>
        <dbReference type="Rhea" id="RHEA-COMP:9863"/>
        <dbReference type="Rhea" id="RHEA-COMP:15073"/>
        <dbReference type="ChEBI" id="CHEBI:29999"/>
        <dbReference type="ChEBI" id="CHEBI:30616"/>
        <dbReference type="ChEBI" id="CHEBI:33019"/>
        <dbReference type="ChEBI" id="CHEBI:142516"/>
        <dbReference type="EC" id="2.7.7.108"/>
    </reaction>
</comment>
<feature type="binding site" evidence="8">
    <location>
        <position position="192"/>
    </location>
    <ligand>
        <name>ATP</name>
        <dbReference type="ChEBI" id="CHEBI:30616"/>
    </ligand>
</feature>
<evidence type="ECO:0000256" key="1">
    <source>
        <dbReference type="ARBA" id="ARBA00009747"/>
    </source>
</evidence>
<dbReference type="AlphaFoldDB" id="A0A1M6KWP7"/>
<name>A0A1M6KWP7_9FLAO</name>
<evidence type="ECO:0000313" key="9">
    <source>
        <dbReference type="EMBL" id="SHJ63373.1"/>
    </source>
</evidence>
<protein>
    <recommendedName>
        <fullName evidence="8">Protein nucleotidyltransferase YdiU</fullName>
        <ecNumber evidence="8">2.7.7.-</ecNumber>
    </recommendedName>
    <alternativeName>
        <fullName evidence="8">Protein adenylyltransferase YdiU</fullName>
        <ecNumber evidence="8">2.7.7.108</ecNumber>
    </alternativeName>
    <alternativeName>
        <fullName evidence="8">Protein uridylyltransferase YdiU</fullName>
        <ecNumber evidence="8">2.7.7.-</ecNumber>
    </alternativeName>
</protein>
<proteinExistence type="inferred from homology"/>
<reference evidence="10" key="1">
    <citation type="submission" date="2016-11" db="EMBL/GenBank/DDBJ databases">
        <authorList>
            <person name="Varghese N."/>
            <person name="Submissions S."/>
        </authorList>
    </citation>
    <scope>NUCLEOTIDE SEQUENCE [LARGE SCALE GENOMIC DNA]</scope>
    <source>
        <strain evidence="10">DSM 22807</strain>
    </source>
</reference>
<feature type="binding site" evidence="8">
    <location>
        <position position="122"/>
    </location>
    <ligand>
        <name>ATP</name>
        <dbReference type="ChEBI" id="CHEBI:30616"/>
    </ligand>
</feature>
<keyword evidence="3 8" id="KW-0548">Nucleotidyltransferase</keyword>
<evidence type="ECO:0000256" key="4">
    <source>
        <dbReference type="ARBA" id="ARBA00022723"/>
    </source>
</evidence>
<comment type="catalytic activity">
    <reaction evidence="8">
        <text>L-threonyl-[protein] + ATP = 3-O-(5'-adenylyl)-L-threonyl-[protein] + diphosphate</text>
        <dbReference type="Rhea" id="RHEA:54292"/>
        <dbReference type="Rhea" id="RHEA-COMP:11060"/>
        <dbReference type="Rhea" id="RHEA-COMP:13847"/>
        <dbReference type="ChEBI" id="CHEBI:30013"/>
        <dbReference type="ChEBI" id="CHEBI:30616"/>
        <dbReference type="ChEBI" id="CHEBI:33019"/>
        <dbReference type="ChEBI" id="CHEBI:138113"/>
        <dbReference type="EC" id="2.7.7.108"/>
    </reaction>
</comment>
<keyword evidence="7 8" id="KW-0460">Magnesium</keyword>
<dbReference type="GO" id="GO:0070733">
    <property type="term" value="F:AMPylase activity"/>
    <property type="evidence" value="ECO:0007669"/>
    <property type="project" value="UniProtKB-EC"/>
</dbReference>
<organism evidence="9 10">
    <name type="scientific">Flavobacterium haoranii</name>
    <dbReference type="NCBI Taxonomy" id="683124"/>
    <lineage>
        <taxon>Bacteria</taxon>
        <taxon>Pseudomonadati</taxon>
        <taxon>Bacteroidota</taxon>
        <taxon>Flavobacteriia</taxon>
        <taxon>Flavobacteriales</taxon>
        <taxon>Flavobacteriaceae</taxon>
        <taxon>Flavobacterium</taxon>
    </lineage>
</organism>